<comment type="caution">
    <text evidence="2">The sequence shown here is derived from an EMBL/GenBank/DDBJ whole genome shotgun (WGS) entry which is preliminary data.</text>
</comment>
<keyword evidence="3" id="KW-1185">Reference proteome</keyword>
<accession>A0A9R1W0W0</accession>
<name>A0A9R1W0W0_LACSA</name>
<protein>
    <submittedName>
        <fullName evidence="2">Uncharacterized protein</fullName>
    </submittedName>
</protein>
<dbReference type="Proteomes" id="UP000235145">
    <property type="component" value="Unassembled WGS sequence"/>
</dbReference>
<feature type="transmembrane region" description="Helical" evidence="1">
    <location>
        <begin position="54"/>
        <end position="77"/>
    </location>
</feature>
<dbReference type="AlphaFoldDB" id="A0A9R1W0W0"/>
<evidence type="ECO:0000313" key="2">
    <source>
        <dbReference type="EMBL" id="KAJ0214181.1"/>
    </source>
</evidence>
<keyword evidence="1" id="KW-0812">Transmembrane</keyword>
<keyword evidence="1" id="KW-0472">Membrane</keyword>
<dbReference type="EMBL" id="NBSK02000004">
    <property type="protein sequence ID" value="KAJ0214181.1"/>
    <property type="molecule type" value="Genomic_DNA"/>
</dbReference>
<evidence type="ECO:0000313" key="3">
    <source>
        <dbReference type="Proteomes" id="UP000235145"/>
    </source>
</evidence>
<feature type="transmembrane region" description="Helical" evidence="1">
    <location>
        <begin position="20"/>
        <end position="42"/>
    </location>
</feature>
<organism evidence="2 3">
    <name type="scientific">Lactuca sativa</name>
    <name type="common">Garden lettuce</name>
    <dbReference type="NCBI Taxonomy" id="4236"/>
    <lineage>
        <taxon>Eukaryota</taxon>
        <taxon>Viridiplantae</taxon>
        <taxon>Streptophyta</taxon>
        <taxon>Embryophyta</taxon>
        <taxon>Tracheophyta</taxon>
        <taxon>Spermatophyta</taxon>
        <taxon>Magnoliopsida</taxon>
        <taxon>eudicotyledons</taxon>
        <taxon>Gunneridae</taxon>
        <taxon>Pentapetalae</taxon>
        <taxon>asterids</taxon>
        <taxon>campanulids</taxon>
        <taxon>Asterales</taxon>
        <taxon>Asteraceae</taxon>
        <taxon>Cichorioideae</taxon>
        <taxon>Cichorieae</taxon>
        <taxon>Lactucinae</taxon>
        <taxon>Lactuca</taxon>
    </lineage>
</organism>
<evidence type="ECO:0000256" key="1">
    <source>
        <dbReference type="SAM" id="Phobius"/>
    </source>
</evidence>
<sequence length="138" mass="16034">MSFLLKKQKNGPPLGFKNLATTWTGLHFVTTTLMTLFLRWLGYIHPSHLPTSELMMFVLFSNFSIVGMNVSLMWNLVGFYQVHSSKLVIMYITLHSNWMNSEYCDLFVKSQTAKLSMIPISCLFELHLTRFDIRMTQS</sequence>
<reference evidence="2 3" key="1">
    <citation type="journal article" date="2017" name="Nat. Commun.">
        <title>Genome assembly with in vitro proximity ligation data and whole-genome triplication in lettuce.</title>
        <authorList>
            <person name="Reyes-Chin-Wo S."/>
            <person name="Wang Z."/>
            <person name="Yang X."/>
            <person name="Kozik A."/>
            <person name="Arikit S."/>
            <person name="Song C."/>
            <person name="Xia L."/>
            <person name="Froenicke L."/>
            <person name="Lavelle D.O."/>
            <person name="Truco M.J."/>
            <person name="Xia R."/>
            <person name="Zhu S."/>
            <person name="Xu C."/>
            <person name="Xu H."/>
            <person name="Xu X."/>
            <person name="Cox K."/>
            <person name="Korf I."/>
            <person name="Meyers B.C."/>
            <person name="Michelmore R.W."/>
        </authorList>
    </citation>
    <scope>NUCLEOTIDE SEQUENCE [LARGE SCALE GENOMIC DNA]</scope>
    <source>
        <strain evidence="3">cv. Salinas</strain>
        <tissue evidence="2">Seedlings</tissue>
    </source>
</reference>
<gene>
    <name evidence="2" type="ORF">LSAT_V11C400202350</name>
</gene>
<proteinExistence type="predicted"/>
<keyword evidence="1" id="KW-1133">Transmembrane helix</keyword>